<sequence length="450" mass="50899">MSLTATQTATSQIRLSPEHVGIIRGAGDIPSGSLETANRLLQRNHDEHHIFWRDFAGHNHTVHNVLTSLALGATPAELQSAFEDNLPGQRPLPPVNEEVIRSFHDEAKFYEKIGDQTHYTNYLIFFERLIEERGWKDVINEYCFSRSRVADAMLIRMFDGAFHSIIHLGLGIEFEQASIIAEGLAQAAVHDHLGTDPFFLDAEKLANESAYEKHNLVDLLKEVRANETIRTAAHWDDFAVMKMKVGVLGRSLKEMTQLAAKFRVAREEVEERTAEMISCCAYLAGAGQREGKERKIDFFYMHDVTSSIFLTVLMRQPWISIEDKARCVEWKCRLDLVWYASCGTPELDVRNISEYKGGPADGMDWDALYKAINAMHDDGHVAKFVRALKNGEEVSQPFEKDNAAFPVKGDSWLRLARMAYNATVGRVHEDKWVAFVGFDQAWEKVPALGA</sequence>
<dbReference type="OMA" id="MISCCAY"/>
<dbReference type="Pfam" id="PF14027">
    <property type="entry name" value="Questin_oxidase"/>
    <property type="match status" value="1"/>
</dbReference>
<reference evidence="3" key="1">
    <citation type="journal article" date="2014" name="BMC Genomics">
        <title>Genome characteristics reveal the impact of lichenization on lichen-forming fungus Endocarpon pusillum Hedwig (Verrucariales, Ascomycota).</title>
        <authorList>
            <person name="Wang Y.-Y."/>
            <person name="Liu B."/>
            <person name="Zhang X.-Y."/>
            <person name="Zhou Q.-M."/>
            <person name="Zhang T."/>
            <person name="Li H."/>
            <person name="Yu Y.-F."/>
            <person name="Zhang X.-L."/>
            <person name="Hao X.-Y."/>
            <person name="Wang M."/>
            <person name="Wang L."/>
            <person name="Wei J.-C."/>
        </authorList>
    </citation>
    <scope>NUCLEOTIDE SEQUENCE [LARGE SCALE GENOMIC DNA]</scope>
    <source>
        <strain evidence="3">Z07020 / HMAS-L-300199</strain>
    </source>
</reference>
<evidence type="ECO:0008006" key="4">
    <source>
        <dbReference type="Google" id="ProtNLM"/>
    </source>
</evidence>
<gene>
    <name evidence="2" type="ORF">EPUS_06925</name>
</gene>
<dbReference type="PANTHER" id="PTHR35870:SF7">
    <property type="entry name" value="BAEYER-VILLIGER OXIDASE MDPL"/>
    <property type="match status" value="1"/>
</dbReference>
<evidence type="ECO:0000256" key="1">
    <source>
        <dbReference type="ARBA" id="ARBA00023002"/>
    </source>
</evidence>
<dbReference type="InterPro" id="IPR025337">
    <property type="entry name" value="Questin_oxidase-like"/>
</dbReference>
<evidence type="ECO:0000313" key="3">
    <source>
        <dbReference type="Proteomes" id="UP000019373"/>
    </source>
</evidence>
<dbReference type="EMBL" id="KE721541">
    <property type="protein sequence ID" value="ERF68114.1"/>
    <property type="molecule type" value="Genomic_DNA"/>
</dbReference>
<dbReference type="GeneID" id="19241814"/>
<accession>U1HH00</accession>
<proteinExistence type="predicted"/>
<dbReference type="AlphaFoldDB" id="U1HH00"/>
<dbReference type="RefSeq" id="XP_007806252.1">
    <property type="nucleotide sequence ID" value="XM_007808061.1"/>
</dbReference>
<dbReference type="HOGENOM" id="CLU_019145_2_1_1"/>
<evidence type="ECO:0000313" key="2">
    <source>
        <dbReference type="EMBL" id="ERF68114.1"/>
    </source>
</evidence>
<name>U1HH00_ENDPU</name>
<organism evidence="2 3">
    <name type="scientific">Endocarpon pusillum (strain Z07020 / HMAS-L-300199)</name>
    <name type="common">Lichen-forming fungus</name>
    <dbReference type="NCBI Taxonomy" id="1263415"/>
    <lineage>
        <taxon>Eukaryota</taxon>
        <taxon>Fungi</taxon>
        <taxon>Dikarya</taxon>
        <taxon>Ascomycota</taxon>
        <taxon>Pezizomycotina</taxon>
        <taxon>Eurotiomycetes</taxon>
        <taxon>Chaetothyriomycetidae</taxon>
        <taxon>Verrucariales</taxon>
        <taxon>Verrucariaceae</taxon>
        <taxon>Endocarpon</taxon>
    </lineage>
</organism>
<protein>
    <recommendedName>
        <fullName evidence="4">Oxidoreductase AflY</fullName>
    </recommendedName>
</protein>
<dbReference type="Proteomes" id="UP000019373">
    <property type="component" value="Unassembled WGS sequence"/>
</dbReference>
<keyword evidence="1" id="KW-0560">Oxidoreductase</keyword>
<keyword evidence="3" id="KW-1185">Reference proteome</keyword>
<dbReference type="PANTHER" id="PTHR35870">
    <property type="entry name" value="PROTEIN, PUTATIVE (AFU_ORTHOLOGUE AFUA_5G03330)-RELATED"/>
    <property type="match status" value="1"/>
</dbReference>
<dbReference type="eggNOG" id="ENOG502S69W">
    <property type="taxonomic scope" value="Eukaryota"/>
</dbReference>
<dbReference type="GO" id="GO:0016491">
    <property type="term" value="F:oxidoreductase activity"/>
    <property type="evidence" value="ECO:0007669"/>
    <property type="project" value="UniProtKB-KW"/>
</dbReference>
<dbReference type="OrthoDB" id="10004862at2759"/>